<evidence type="ECO:0000259" key="2">
    <source>
        <dbReference type="Pfam" id="PF13751"/>
    </source>
</evidence>
<name>A0A4U0S2K1_9ACTN</name>
<evidence type="ECO:0000313" key="3">
    <source>
        <dbReference type="EMBL" id="TKA02237.1"/>
    </source>
</evidence>
<protein>
    <recommendedName>
        <fullName evidence="2">Transposase DDE domain-containing protein</fullName>
    </recommendedName>
</protein>
<dbReference type="InterPro" id="IPR025668">
    <property type="entry name" value="Tnp_DDE_dom"/>
</dbReference>
<feature type="region of interest" description="Disordered" evidence="1">
    <location>
        <begin position="1"/>
        <end position="37"/>
    </location>
</feature>
<organism evidence="3 4">
    <name type="scientific">Actinacidiphila oryziradicis</name>
    <dbReference type="NCBI Taxonomy" id="2571141"/>
    <lineage>
        <taxon>Bacteria</taxon>
        <taxon>Bacillati</taxon>
        <taxon>Actinomycetota</taxon>
        <taxon>Actinomycetes</taxon>
        <taxon>Kitasatosporales</taxon>
        <taxon>Streptomycetaceae</taxon>
        <taxon>Actinacidiphila</taxon>
    </lineage>
</organism>
<dbReference type="Pfam" id="PF13751">
    <property type="entry name" value="DDE_Tnp_1_6"/>
    <property type="match status" value="1"/>
</dbReference>
<reference evidence="3 4" key="1">
    <citation type="submission" date="2019-04" db="EMBL/GenBank/DDBJ databases">
        <title>Streptomyces oryziradicis sp. nov., a novel actinomycete isolated from rhizosphere soil of rice (Oryza sativa L.).</title>
        <authorList>
            <person name="Li C."/>
        </authorList>
    </citation>
    <scope>NUCLEOTIDE SEQUENCE [LARGE SCALE GENOMIC DNA]</scope>
    <source>
        <strain evidence="3 4">NEAU-C40</strain>
    </source>
</reference>
<dbReference type="OrthoDB" id="4334464at2"/>
<gene>
    <name evidence="3" type="ORF">FCI23_38515</name>
</gene>
<feature type="domain" description="Transposase DDE" evidence="2">
    <location>
        <begin position="91"/>
        <end position="194"/>
    </location>
</feature>
<comment type="caution">
    <text evidence="3">The sequence shown here is derived from an EMBL/GenBank/DDBJ whole genome shotgun (WGS) entry which is preliminary data.</text>
</comment>
<keyword evidence="4" id="KW-1185">Reference proteome</keyword>
<feature type="compositionally biased region" description="Basic residues" evidence="1">
    <location>
        <begin position="1"/>
        <end position="16"/>
    </location>
</feature>
<dbReference type="AlphaFoldDB" id="A0A4U0S2K1"/>
<feature type="region of interest" description="Disordered" evidence="1">
    <location>
        <begin position="51"/>
        <end position="83"/>
    </location>
</feature>
<evidence type="ECO:0000313" key="4">
    <source>
        <dbReference type="Proteomes" id="UP000305778"/>
    </source>
</evidence>
<sequence>MPVAARRVRGPRRRGLVHPGAGHAGGGDPDRAAAPGPWPVRAVKVGWGHSVRQAARASGSPPSRSTGTYSRQRVLGARPSTQPGTLRINGHEYLQFRFAKADCLACPDRPSCTASATGPRTIALLPRPLHEIQVRNRLDQQTEQWQRRYAIRAGFEATLSQAVRRNGLRRTRYRGLAKTHVQHVLTAMACNLTRTADWIAETPRGRTRSSRFHTLCNAAAG</sequence>
<dbReference type="EMBL" id="SUMC01000062">
    <property type="protein sequence ID" value="TKA02237.1"/>
    <property type="molecule type" value="Genomic_DNA"/>
</dbReference>
<proteinExistence type="predicted"/>
<evidence type="ECO:0000256" key="1">
    <source>
        <dbReference type="SAM" id="MobiDB-lite"/>
    </source>
</evidence>
<dbReference type="Proteomes" id="UP000305778">
    <property type="component" value="Unassembled WGS sequence"/>
</dbReference>
<accession>A0A4U0S2K1</accession>
<feature type="compositionally biased region" description="Low complexity" evidence="1">
    <location>
        <begin position="55"/>
        <end position="68"/>
    </location>
</feature>